<dbReference type="Proteomes" id="UP000078582">
    <property type="component" value="Chromosome"/>
</dbReference>
<reference evidence="1 2" key="1">
    <citation type="submission" date="2016-03" db="EMBL/GenBank/DDBJ databases">
        <title>Pediococcus and Lactobacillus from brewery environment - whole genome sequencing and assembly.</title>
        <authorList>
            <person name="Behr J."/>
            <person name="Geissler A.J."/>
            <person name="Vogel R.F."/>
        </authorList>
    </citation>
    <scope>NUCLEOTIDE SEQUENCE [LARGE SCALE GENOMIC DNA]</scope>
    <source>
        <strain evidence="1 2">TMW 1.1989</strain>
    </source>
</reference>
<dbReference type="STRING" id="375175.AYR53_04155"/>
<proteinExistence type="predicted"/>
<dbReference type="OrthoDB" id="2297623at2"/>
<evidence type="ECO:0000313" key="1">
    <source>
        <dbReference type="EMBL" id="ANK62027.1"/>
    </source>
</evidence>
<accession>A0A192H1A8</accession>
<organism evidence="1 2">
    <name type="scientific">Loigolactobacillus backii</name>
    <dbReference type="NCBI Taxonomy" id="375175"/>
    <lineage>
        <taxon>Bacteria</taxon>
        <taxon>Bacillati</taxon>
        <taxon>Bacillota</taxon>
        <taxon>Bacilli</taxon>
        <taxon>Lactobacillales</taxon>
        <taxon>Lactobacillaceae</taxon>
        <taxon>Loigolactobacillus</taxon>
    </lineage>
</organism>
<dbReference type="AlphaFoldDB" id="A0A192H1A8"/>
<protein>
    <submittedName>
        <fullName evidence="1">Uncharacterized protein</fullName>
    </submittedName>
</protein>
<dbReference type="EMBL" id="CP014873">
    <property type="protein sequence ID" value="ANK62027.1"/>
    <property type="molecule type" value="Genomic_DNA"/>
</dbReference>
<dbReference type="GeneID" id="42981433"/>
<gene>
    <name evidence="1" type="ORF">AYR53_04155</name>
</gene>
<evidence type="ECO:0000313" key="2">
    <source>
        <dbReference type="Proteomes" id="UP000078582"/>
    </source>
</evidence>
<dbReference type="KEGG" id="lbt:AYR52_09530"/>
<sequence>MMKSETTPNAIYITATTYINLIPGATYDLEVLEKQPTEQPSRFIGKMNYKYHHDNFASFIFRIFPRITMLEIHNLQKEINRFIP</sequence>
<dbReference type="RefSeq" id="WP_068225795.1">
    <property type="nucleotide sequence ID" value="NZ_CP014623.1"/>
</dbReference>
<keyword evidence="2" id="KW-1185">Reference proteome</keyword>
<name>A0A192H1A8_9LACO</name>